<gene>
    <name evidence="1" type="ORF">P875_00053483</name>
</gene>
<dbReference type="AlphaFoldDB" id="A0A0F0I2X9"/>
<dbReference type="PANTHER" id="PTHR43611:SF3">
    <property type="entry name" value="FLAVIN MONONUCLEOTIDE HYDROLASE 1, CHLOROPLATIC"/>
    <property type="match status" value="1"/>
</dbReference>
<name>A0A0F0I2X9_ASPPU</name>
<dbReference type="Proteomes" id="UP000033540">
    <property type="component" value="Unassembled WGS sequence"/>
</dbReference>
<comment type="caution">
    <text evidence="1">The sequence shown here is derived from an EMBL/GenBank/DDBJ whole genome shotgun (WGS) entry which is preliminary data.</text>
</comment>
<reference evidence="1 2" key="1">
    <citation type="submission" date="2015-02" db="EMBL/GenBank/DDBJ databases">
        <title>Draft genome sequence of Aspergillus parasiticus SU-1.</title>
        <authorList>
            <person name="Yu J."/>
            <person name="Fedorova N."/>
            <person name="Yin Y."/>
            <person name="Losada L."/>
            <person name="Zafar N."/>
            <person name="Taujale R."/>
            <person name="Ehrlich K.C."/>
            <person name="Bhatnagar D."/>
            <person name="Cleveland T.E."/>
            <person name="Bennett J.W."/>
            <person name="Nierman W.C."/>
        </authorList>
    </citation>
    <scope>NUCLEOTIDE SEQUENCE [LARGE SCALE GENOMIC DNA]</scope>
    <source>
        <strain evidence="2">ATCC 56775 / NRRL 5862 / SRRC 143 / SU-1</strain>
    </source>
</reference>
<evidence type="ECO:0000313" key="2">
    <source>
        <dbReference type="Proteomes" id="UP000033540"/>
    </source>
</evidence>
<dbReference type="PANTHER" id="PTHR43611">
    <property type="entry name" value="ALPHA-D-GLUCOSE 1-PHOSPHATE PHOSPHATASE"/>
    <property type="match status" value="1"/>
</dbReference>
<evidence type="ECO:0000313" key="1">
    <source>
        <dbReference type="EMBL" id="KJK60328.1"/>
    </source>
</evidence>
<dbReference type="NCBIfam" id="TIGR01509">
    <property type="entry name" value="HAD-SF-IA-v3"/>
    <property type="match status" value="1"/>
</dbReference>
<dbReference type="InterPro" id="IPR023198">
    <property type="entry name" value="PGP-like_dom2"/>
</dbReference>
<proteinExistence type="predicted"/>
<dbReference type="Pfam" id="PF00702">
    <property type="entry name" value="Hydrolase"/>
    <property type="match status" value="1"/>
</dbReference>
<dbReference type="SFLD" id="SFLDG01129">
    <property type="entry name" value="C1.5:_HAD__Beta-PGM__Phosphata"/>
    <property type="match status" value="1"/>
</dbReference>
<dbReference type="InterPro" id="IPR036412">
    <property type="entry name" value="HAD-like_sf"/>
</dbReference>
<dbReference type="SUPFAM" id="SSF56784">
    <property type="entry name" value="HAD-like"/>
    <property type="match status" value="1"/>
</dbReference>
<protein>
    <submittedName>
        <fullName evidence="1">Haloacid dehalogenase-like hydrolase</fullName>
    </submittedName>
</protein>
<dbReference type="OrthoDB" id="2012566at2759"/>
<dbReference type="Gene3D" id="1.10.150.240">
    <property type="entry name" value="Putative phosphatase, domain 2"/>
    <property type="match status" value="1"/>
</dbReference>
<accession>A0A0F0I2X9</accession>
<organism evidence="1 2">
    <name type="scientific">Aspergillus parasiticus (strain ATCC 56775 / NRRL 5862 / SRRC 143 / SU-1)</name>
    <dbReference type="NCBI Taxonomy" id="1403190"/>
    <lineage>
        <taxon>Eukaryota</taxon>
        <taxon>Fungi</taxon>
        <taxon>Dikarya</taxon>
        <taxon>Ascomycota</taxon>
        <taxon>Pezizomycotina</taxon>
        <taxon>Eurotiomycetes</taxon>
        <taxon>Eurotiomycetidae</taxon>
        <taxon>Eurotiales</taxon>
        <taxon>Aspergillaceae</taxon>
        <taxon>Aspergillus</taxon>
        <taxon>Aspergillus subgen. Circumdati</taxon>
    </lineage>
</organism>
<dbReference type="InterPro" id="IPR023214">
    <property type="entry name" value="HAD_sf"/>
</dbReference>
<dbReference type="EMBL" id="JZEE01000744">
    <property type="protein sequence ID" value="KJK60328.1"/>
    <property type="molecule type" value="Genomic_DNA"/>
</dbReference>
<dbReference type="STRING" id="1403190.A0A0F0I2X9"/>
<sequence>MTRQSHYQAIILDLGNVVFEWDTSKNPPTAAPNQISLLRTSMKSPIYHSYERGQLSTEECHRLLGESLHVDPGQIKEAFDLARQSLRSNRALLDFIRQLKQTRGVAVYAMSNIPRAEIEYLKESRACDMEVFDGVFASGYVGSRKPETEFYRRVMGEIGLRAERVVFVDDKEENVDVARGLGLFGVCFGGVEELRGHLHGI</sequence>
<keyword evidence="1" id="KW-0378">Hydrolase</keyword>
<dbReference type="SFLD" id="SFLDS00003">
    <property type="entry name" value="Haloacid_Dehalogenase"/>
    <property type="match status" value="1"/>
</dbReference>
<dbReference type="Gene3D" id="3.40.50.1000">
    <property type="entry name" value="HAD superfamily/HAD-like"/>
    <property type="match status" value="1"/>
</dbReference>
<dbReference type="InterPro" id="IPR006439">
    <property type="entry name" value="HAD-SF_hydro_IA"/>
</dbReference>
<dbReference type="CDD" id="cd02603">
    <property type="entry name" value="HAD_sEH-N_like"/>
    <property type="match status" value="1"/>
</dbReference>
<dbReference type="GO" id="GO:0016791">
    <property type="term" value="F:phosphatase activity"/>
    <property type="evidence" value="ECO:0007669"/>
    <property type="project" value="UniProtKB-ARBA"/>
</dbReference>